<proteinExistence type="predicted"/>
<dbReference type="AlphaFoldDB" id="A0A4P7W1R5"/>
<dbReference type="KEGG" id="ddb:E7747_05830"/>
<name>A0A4P7W1R5_9BACT</name>
<sequence>MTETNTDKFLEGFRQWWLNKGHSRRSADSYCSGIRRVNREFFLPIVNKDLFDGLVDAVAKGCAENFLTALVGTIGEKSRNTTDPTEKKRLQDNVSHLKKFIEYVVALQDDTVAAIDHSETELLDDSALDSDFEFFDHDTLAGIFSLRIKTQDRMSAGKNVFFPIRILGSLFSTADRYHLDMFVRKGILASDGSPLYLKRWYDSWVKSIVGRVVFHTAKGDYRLSEIEGLRIMRSTGSVWIVDKEHSRTIPLLSEGENGLQPMKAKSLKQIHLDHTERMEDLLIRLEPVLTVMRQITDNIKASVKGQTVTVKDKRRNEHKIELDSFRPGTLTLVSGWYCDNVDWDFIAPLLSLVRVELDYIAAATRLTAMSSTDNLKKH</sequence>
<gene>
    <name evidence="1" type="ORF">E7747_05830</name>
</gene>
<keyword evidence="2" id="KW-1185">Reference proteome</keyword>
<accession>A0A4P7W1R5</accession>
<dbReference type="EMBL" id="CP039396">
    <property type="protein sequence ID" value="QCD41846.1"/>
    <property type="molecule type" value="Genomic_DNA"/>
</dbReference>
<dbReference type="RefSeq" id="WP_136414709.1">
    <property type="nucleotide sequence ID" value="NZ_CP039396.1"/>
</dbReference>
<evidence type="ECO:0000313" key="1">
    <source>
        <dbReference type="EMBL" id="QCD41846.1"/>
    </source>
</evidence>
<protein>
    <submittedName>
        <fullName evidence="1">Uncharacterized protein</fullName>
    </submittedName>
</protein>
<reference evidence="2" key="1">
    <citation type="submission" date="2019-02" db="EMBL/GenBank/DDBJ databases">
        <title>Isolation and identification of novel species under the genus Muribaculum.</title>
        <authorList>
            <person name="Miyake S."/>
            <person name="Ding Y."/>
            <person name="Low A."/>
            <person name="Soh M."/>
            <person name="Seedorf H."/>
        </authorList>
    </citation>
    <scope>NUCLEOTIDE SEQUENCE [LARGE SCALE GENOMIC DNA]</scope>
    <source>
        <strain evidence="2">H5</strain>
    </source>
</reference>
<dbReference type="Proteomes" id="UP000297149">
    <property type="component" value="Chromosome"/>
</dbReference>
<evidence type="ECO:0000313" key="2">
    <source>
        <dbReference type="Proteomes" id="UP000297149"/>
    </source>
</evidence>
<organism evidence="1 2">
    <name type="scientific">Duncaniella dubosii</name>
    <dbReference type="NCBI Taxonomy" id="2518971"/>
    <lineage>
        <taxon>Bacteria</taxon>
        <taxon>Pseudomonadati</taxon>
        <taxon>Bacteroidota</taxon>
        <taxon>Bacteroidia</taxon>
        <taxon>Bacteroidales</taxon>
        <taxon>Muribaculaceae</taxon>
        <taxon>Duncaniella</taxon>
    </lineage>
</organism>